<accession>A0A511DG17</accession>
<reference evidence="2 3" key="1">
    <citation type="submission" date="2019-07" db="EMBL/GenBank/DDBJ databases">
        <title>Whole genome shotgun sequence of Pseudonocardia sulfidoxydans NBRC 16205.</title>
        <authorList>
            <person name="Hosoyama A."/>
            <person name="Uohara A."/>
            <person name="Ohji S."/>
            <person name="Ichikawa N."/>
        </authorList>
    </citation>
    <scope>NUCLEOTIDE SEQUENCE [LARGE SCALE GENOMIC DNA]</scope>
    <source>
        <strain evidence="2 3">NBRC 16205</strain>
    </source>
</reference>
<protein>
    <submittedName>
        <fullName evidence="2">Uncharacterized protein</fullName>
    </submittedName>
</protein>
<gene>
    <name evidence="2" type="ORF">PSU4_26900</name>
</gene>
<comment type="caution">
    <text evidence="2">The sequence shown here is derived from an EMBL/GenBank/DDBJ whole genome shotgun (WGS) entry which is preliminary data.</text>
</comment>
<dbReference type="EMBL" id="BJVJ01000023">
    <property type="protein sequence ID" value="GEL23736.1"/>
    <property type="molecule type" value="Genomic_DNA"/>
</dbReference>
<dbReference type="Proteomes" id="UP000321685">
    <property type="component" value="Unassembled WGS sequence"/>
</dbReference>
<dbReference type="AlphaFoldDB" id="A0A511DG17"/>
<evidence type="ECO:0000313" key="3">
    <source>
        <dbReference type="Proteomes" id="UP000321685"/>
    </source>
</evidence>
<evidence type="ECO:0000313" key="2">
    <source>
        <dbReference type="EMBL" id="GEL23736.1"/>
    </source>
</evidence>
<keyword evidence="3" id="KW-1185">Reference proteome</keyword>
<name>A0A511DG17_9PSEU</name>
<organism evidence="2 3">
    <name type="scientific">Pseudonocardia sulfidoxydans NBRC 16205</name>
    <dbReference type="NCBI Taxonomy" id="1223511"/>
    <lineage>
        <taxon>Bacteria</taxon>
        <taxon>Bacillati</taxon>
        <taxon>Actinomycetota</taxon>
        <taxon>Actinomycetes</taxon>
        <taxon>Pseudonocardiales</taxon>
        <taxon>Pseudonocardiaceae</taxon>
        <taxon>Pseudonocardia</taxon>
    </lineage>
</organism>
<proteinExistence type="predicted"/>
<sequence>MLRSVPNPTASCACPVALPRSRTLLRGAAAGSGVVTRPRTGRQREGPAVAAAGAGA</sequence>
<feature type="compositionally biased region" description="Low complexity" evidence="1">
    <location>
        <begin position="46"/>
        <end position="56"/>
    </location>
</feature>
<feature type="region of interest" description="Disordered" evidence="1">
    <location>
        <begin position="29"/>
        <end position="56"/>
    </location>
</feature>
<evidence type="ECO:0000256" key="1">
    <source>
        <dbReference type="SAM" id="MobiDB-lite"/>
    </source>
</evidence>